<sequence length="270" mass="27724">MTTRETATSPDGTTIAFERVGDGPVLLLLDGAFNTRASAAGLARLLADDFTVVTVDRRGRGDSDDAGALEVEAGFRLADTSDREAAVAREVADVRAVIDAVGGTAMLYGHSSGGALALETAAALPYETRVAAYEPPYSPDGGGQNPTPAAVDAALAAGDRDTAAALFLGNVGMDVDAARSQPWWQGMVGLAPTLPYEYALTDDAPPERLVGAEGPALLLVGGDSSPWMVAAVSAAAARLPHAVTQTVPGQGHAVQDDVVAPLLRAFFLRR</sequence>
<gene>
    <name evidence="2" type="ORF">P5G50_03760</name>
</gene>
<dbReference type="EMBL" id="JAROCF010000001">
    <property type="protein sequence ID" value="MDN4613561.1"/>
    <property type="molecule type" value="Genomic_DNA"/>
</dbReference>
<dbReference type="GO" id="GO:0016787">
    <property type="term" value="F:hydrolase activity"/>
    <property type="evidence" value="ECO:0007669"/>
    <property type="project" value="UniProtKB-KW"/>
</dbReference>
<dbReference type="PANTHER" id="PTHR43194:SF5">
    <property type="entry name" value="PIMELOYL-[ACYL-CARRIER PROTEIN] METHYL ESTER ESTERASE"/>
    <property type="match status" value="1"/>
</dbReference>
<reference evidence="2" key="1">
    <citation type="submission" date="2023-06" db="EMBL/GenBank/DDBJ databases">
        <title>MT1 and MT2 Draft Genomes of Novel Species.</title>
        <authorList>
            <person name="Venkateswaran K."/>
        </authorList>
    </citation>
    <scope>NUCLEOTIDE SEQUENCE</scope>
    <source>
        <strain evidence="2">F6_8S_P_1B</strain>
    </source>
</reference>
<proteinExistence type="predicted"/>
<name>A0ABT8K9R7_9MICO</name>
<evidence type="ECO:0000313" key="2">
    <source>
        <dbReference type="EMBL" id="MDN4613561.1"/>
    </source>
</evidence>
<dbReference type="InterPro" id="IPR050228">
    <property type="entry name" value="Carboxylesterase_BioH"/>
</dbReference>
<dbReference type="InterPro" id="IPR029058">
    <property type="entry name" value="AB_hydrolase_fold"/>
</dbReference>
<evidence type="ECO:0000259" key="1">
    <source>
        <dbReference type="Pfam" id="PF12697"/>
    </source>
</evidence>
<comment type="caution">
    <text evidence="2">The sequence shown here is derived from an EMBL/GenBank/DDBJ whole genome shotgun (WGS) entry which is preliminary data.</text>
</comment>
<evidence type="ECO:0000313" key="3">
    <source>
        <dbReference type="Proteomes" id="UP001174208"/>
    </source>
</evidence>
<dbReference type="RefSeq" id="WP_301211783.1">
    <property type="nucleotide sequence ID" value="NZ_JAROCF010000001.1"/>
</dbReference>
<dbReference type="SUPFAM" id="SSF53474">
    <property type="entry name" value="alpha/beta-Hydrolases"/>
    <property type="match status" value="1"/>
</dbReference>
<keyword evidence="3" id="KW-1185">Reference proteome</keyword>
<dbReference type="Proteomes" id="UP001174208">
    <property type="component" value="Unassembled WGS sequence"/>
</dbReference>
<keyword evidence="2" id="KW-0378">Hydrolase</keyword>
<feature type="domain" description="AB hydrolase-1" evidence="1">
    <location>
        <begin position="39"/>
        <end position="256"/>
    </location>
</feature>
<accession>A0ABT8K9R7</accession>
<dbReference type="Gene3D" id="3.40.50.1820">
    <property type="entry name" value="alpha/beta hydrolase"/>
    <property type="match status" value="1"/>
</dbReference>
<dbReference type="PANTHER" id="PTHR43194">
    <property type="entry name" value="HYDROLASE ALPHA/BETA FOLD FAMILY"/>
    <property type="match status" value="1"/>
</dbReference>
<dbReference type="Pfam" id="PF12697">
    <property type="entry name" value="Abhydrolase_6"/>
    <property type="match status" value="1"/>
</dbReference>
<dbReference type="InterPro" id="IPR000073">
    <property type="entry name" value="AB_hydrolase_1"/>
</dbReference>
<protein>
    <submittedName>
        <fullName evidence="2">Alpha/beta fold hydrolase</fullName>
    </submittedName>
</protein>
<organism evidence="2 3">
    <name type="scientific">Leifsonia williamsii</name>
    <dbReference type="NCBI Taxonomy" id="3035919"/>
    <lineage>
        <taxon>Bacteria</taxon>
        <taxon>Bacillati</taxon>
        <taxon>Actinomycetota</taxon>
        <taxon>Actinomycetes</taxon>
        <taxon>Micrococcales</taxon>
        <taxon>Microbacteriaceae</taxon>
        <taxon>Leifsonia</taxon>
    </lineage>
</organism>